<dbReference type="AlphaFoldDB" id="A0A5B9DVK6"/>
<evidence type="ECO:0000313" key="2">
    <source>
        <dbReference type="Proteomes" id="UP000321062"/>
    </source>
</evidence>
<proteinExistence type="predicted"/>
<dbReference type="PROSITE" id="PS50883">
    <property type="entry name" value="EAL"/>
    <property type="match status" value="1"/>
</dbReference>
<dbReference type="SMART" id="SM00052">
    <property type="entry name" value="EAL"/>
    <property type="match status" value="1"/>
</dbReference>
<dbReference type="OrthoDB" id="9814202at2"/>
<dbReference type="Pfam" id="PF00563">
    <property type="entry name" value="EAL"/>
    <property type="match status" value="1"/>
</dbReference>
<dbReference type="SUPFAM" id="SSF141868">
    <property type="entry name" value="EAL domain-like"/>
    <property type="match status" value="1"/>
</dbReference>
<dbReference type="Pfam" id="PF00990">
    <property type="entry name" value="GGDEF"/>
    <property type="match status" value="1"/>
</dbReference>
<dbReference type="RefSeq" id="WP_147657950.1">
    <property type="nucleotide sequence ID" value="NZ_BMFM01000001.1"/>
</dbReference>
<dbReference type="InterPro" id="IPR050706">
    <property type="entry name" value="Cyclic-di-GMP_PDE-like"/>
</dbReference>
<evidence type="ECO:0000313" key="1">
    <source>
        <dbReference type="EMBL" id="QEE22364.1"/>
    </source>
</evidence>
<dbReference type="EMBL" id="CP041690">
    <property type="protein sequence ID" value="QEE22364.1"/>
    <property type="molecule type" value="Genomic_DNA"/>
</dbReference>
<dbReference type="PANTHER" id="PTHR33121:SF79">
    <property type="entry name" value="CYCLIC DI-GMP PHOSPHODIESTERASE PDED-RELATED"/>
    <property type="match status" value="1"/>
</dbReference>
<dbReference type="GO" id="GO:0071111">
    <property type="term" value="F:cyclic-guanylate-specific phosphodiesterase activity"/>
    <property type="evidence" value="ECO:0007669"/>
    <property type="project" value="InterPro"/>
</dbReference>
<dbReference type="Proteomes" id="UP000321062">
    <property type="component" value="Chromosome"/>
</dbReference>
<dbReference type="SMART" id="SM00267">
    <property type="entry name" value="GGDEF"/>
    <property type="match status" value="1"/>
</dbReference>
<organism evidence="1 2">
    <name type="scientific">Paradevosia tibetensis</name>
    <dbReference type="NCBI Taxonomy" id="1447062"/>
    <lineage>
        <taxon>Bacteria</taxon>
        <taxon>Pseudomonadati</taxon>
        <taxon>Pseudomonadota</taxon>
        <taxon>Alphaproteobacteria</taxon>
        <taxon>Hyphomicrobiales</taxon>
        <taxon>Devosiaceae</taxon>
        <taxon>Paradevosia</taxon>
    </lineage>
</organism>
<dbReference type="SUPFAM" id="SSF55073">
    <property type="entry name" value="Nucleotide cyclase"/>
    <property type="match status" value="1"/>
</dbReference>
<dbReference type="CDD" id="cd01948">
    <property type="entry name" value="EAL"/>
    <property type="match status" value="1"/>
</dbReference>
<gene>
    <name evidence="1" type="ORF">FNA67_20335</name>
</gene>
<dbReference type="InterPro" id="IPR035919">
    <property type="entry name" value="EAL_sf"/>
</dbReference>
<dbReference type="Gene3D" id="3.20.20.450">
    <property type="entry name" value="EAL domain"/>
    <property type="match status" value="1"/>
</dbReference>
<name>A0A5B9DVK6_9HYPH</name>
<keyword evidence="2" id="KW-1185">Reference proteome</keyword>
<dbReference type="InterPro" id="IPR029787">
    <property type="entry name" value="Nucleotide_cyclase"/>
</dbReference>
<reference evidence="1 2" key="1">
    <citation type="journal article" date="2015" name="Int. J. Syst. Evol. Microbiol.">
        <title>Youhaiella tibetensis gen. nov., sp. nov., isolated from subsurface sediment.</title>
        <authorList>
            <person name="Wang Y.X."/>
            <person name="Huang F.Q."/>
            <person name="Nogi Y."/>
            <person name="Pang S.J."/>
            <person name="Wang P.K."/>
            <person name="Lv J."/>
        </authorList>
    </citation>
    <scope>NUCLEOTIDE SEQUENCE [LARGE SCALE GENOMIC DNA]</scope>
    <source>
        <strain evidence="2">fig4</strain>
    </source>
</reference>
<dbReference type="InterPro" id="IPR001633">
    <property type="entry name" value="EAL_dom"/>
</dbReference>
<sequence length="510" mass="54582">MDKFERRAGASALIDRHTRWAAFAIGAIPVPFALIVAALLLTSDRQLIHAVLLGGATLAMAGIFGLLIASLLSLRRNLYAFAADRIAAADRARYDSLTGALSRSAFLGELKARVTGQASRPVAYLQIDMDHLKTLNDGDGHAAGDAALKHLVTAISAVAPTALIGRLGGDEFGILLEGCGSKKAATAIGHQLLTALSAPTSISGRQVRLSATLGISLSPEDSGFPDELISLADLALYEGKRTGRNRVIAFDPEMLTDVRHKRLIERELRAAIILDELDLHYQPVFAADGALSGHEALVRWQHKVRGTVPPSEFIHIAEESDLISRLGEWVLRRACLDIDALKAPRLSINVSAAQLRRGDFADRFAAIVAETGVDAQRLTVEITETVPLKAGGVEERNLSALRTLGVRVAIDDFGAGHASLEYLKKFSFDVLKIDRSYVANLAESPVDNVLIAAICEIGRVSGIEIVAEGVETGEQLDLLKAAGCTHFQGYLLGRPTPLARKSVPSQVRAA</sequence>
<dbReference type="KEGG" id="yti:FNA67_20335"/>
<protein>
    <submittedName>
        <fullName evidence="1">EAL domain-containing protein</fullName>
    </submittedName>
</protein>
<dbReference type="InterPro" id="IPR043128">
    <property type="entry name" value="Rev_trsase/Diguanyl_cyclase"/>
</dbReference>
<dbReference type="InterPro" id="IPR000160">
    <property type="entry name" value="GGDEF_dom"/>
</dbReference>
<dbReference type="CDD" id="cd01949">
    <property type="entry name" value="GGDEF"/>
    <property type="match status" value="1"/>
</dbReference>
<accession>A0A5B9DVK6</accession>
<dbReference type="PROSITE" id="PS50887">
    <property type="entry name" value="GGDEF"/>
    <property type="match status" value="1"/>
</dbReference>
<dbReference type="PANTHER" id="PTHR33121">
    <property type="entry name" value="CYCLIC DI-GMP PHOSPHODIESTERASE PDEF"/>
    <property type="match status" value="1"/>
</dbReference>
<dbReference type="Gene3D" id="3.30.70.270">
    <property type="match status" value="1"/>
</dbReference>
<dbReference type="NCBIfam" id="TIGR00254">
    <property type="entry name" value="GGDEF"/>
    <property type="match status" value="1"/>
</dbReference>